<comment type="similarity">
    <text evidence="12">Belongs to the cytochrome b561 family.</text>
</comment>
<evidence type="ECO:0000256" key="7">
    <source>
        <dbReference type="ARBA" id="ARBA00022723"/>
    </source>
</evidence>
<keyword evidence="10" id="KW-0408">Iron</keyword>
<evidence type="ECO:0000256" key="13">
    <source>
        <dbReference type="SAM" id="Phobius"/>
    </source>
</evidence>
<dbReference type="Proteomes" id="UP001589906">
    <property type="component" value="Unassembled WGS sequence"/>
</dbReference>
<evidence type="ECO:0000256" key="4">
    <source>
        <dbReference type="ARBA" id="ARBA00022475"/>
    </source>
</evidence>
<dbReference type="PANTHER" id="PTHR30529:SF1">
    <property type="entry name" value="CYTOCHROME B561 HOMOLOG 2"/>
    <property type="match status" value="1"/>
</dbReference>
<gene>
    <name evidence="15" type="ORF">ACFFGE_02415</name>
</gene>
<evidence type="ECO:0000313" key="15">
    <source>
        <dbReference type="EMBL" id="MFC0632732.1"/>
    </source>
</evidence>
<feature type="domain" description="Cytochrome b561 bacterial/Ni-hydrogenase" evidence="14">
    <location>
        <begin position="7"/>
        <end position="176"/>
    </location>
</feature>
<keyword evidence="16" id="KW-1185">Reference proteome</keyword>
<dbReference type="EMBL" id="JBHLSW010000003">
    <property type="protein sequence ID" value="MFC0632732.1"/>
    <property type="molecule type" value="Genomic_DNA"/>
</dbReference>
<feature type="transmembrane region" description="Helical" evidence="13">
    <location>
        <begin position="147"/>
        <end position="165"/>
    </location>
</feature>
<dbReference type="PANTHER" id="PTHR30529">
    <property type="entry name" value="CYTOCHROME B561"/>
    <property type="match status" value="1"/>
</dbReference>
<evidence type="ECO:0000256" key="2">
    <source>
        <dbReference type="ARBA" id="ARBA00004651"/>
    </source>
</evidence>
<evidence type="ECO:0000256" key="8">
    <source>
        <dbReference type="ARBA" id="ARBA00022982"/>
    </source>
</evidence>
<keyword evidence="5" id="KW-0349">Heme</keyword>
<proteinExistence type="inferred from homology"/>
<evidence type="ECO:0000256" key="3">
    <source>
        <dbReference type="ARBA" id="ARBA00022448"/>
    </source>
</evidence>
<evidence type="ECO:0000256" key="12">
    <source>
        <dbReference type="ARBA" id="ARBA00037975"/>
    </source>
</evidence>
<feature type="transmembrane region" description="Helical" evidence="13">
    <location>
        <begin position="84"/>
        <end position="106"/>
    </location>
</feature>
<dbReference type="InterPro" id="IPR011577">
    <property type="entry name" value="Cyt_b561_bac/Ni-Hgenase"/>
</dbReference>
<keyword evidence="6 13" id="KW-0812">Transmembrane</keyword>
<feature type="transmembrane region" description="Helical" evidence="13">
    <location>
        <begin position="12"/>
        <end position="33"/>
    </location>
</feature>
<comment type="subcellular location">
    <subcellularLocation>
        <location evidence="2">Cell membrane</location>
        <topology evidence="2">Multi-pass membrane protein</topology>
    </subcellularLocation>
</comment>
<evidence type="ECO:0000256" key="1">
    <source>
        <dbReference type="ARBA" id="ARBA00001970"/>
    </source>
</evidence>
<evidence type="ECO:0000256" key="6">
    <source>
        <dbReference type="ARBA" id="ARBA00022692"/>
    </source>
</evidence>
<evidence type="ECO:0000313" key="16">
    <source>
        <dbReference type="Proteomes" id="UP001589906"/>
    </source>
</evidence>
<sequence length="181" mass="20150">MAEPADRYSTVSLFLHWGIAILVLLQILLIMAADANESAARELIGVHKANGLSILVLTLIRLGWRLRHPAIPLPPSTPGWQKRVARLTHLLFYVVLIALPLGGWAASSAAQRPIDWFGLFDWPLLPIGPDRDLAGAFMDMHRNGVKLLYVLIALHVGGALKHQFLDKDNVLRRMIPVLPKR</sequence>
<reference evidence="15 16" key="1">
    <citation type="submission" date="2024-09" db="EMBL/GenBank/DDBJ databases">
        <authorList>
            <person name="Sun Q."/>
            <person name="Mori K."/>
        </authorList>
    </citation>
    <scope>NUCLEOTIDE SEQUENCE [LARGE SCALE GENOMIC DNA]</scope>
    <source>
        <strain evidence="15 16">NCAIM B.02621</strain>
    </source>
</reference>
<evidence type="ECO:0000256" key="11">
    <source>
        <dbReference type="ARBA" id="ARBA00023136"/>
    </source>
</evidence>
<comment type="caution">
    <text evidence="15">The sequence shown here is derived from an EMBL/GenBank/DDBJ whole genome shotgun (WGS) entry which is preliminary data.</text>
</comment>
<evidence type="ECO:0000256" key="9">
    <source>
        <dbReference type="ARBA" id="ARBA00022989"/>
    </source>
</evidence>
<accession>A0ABV6QZD5</accession>
<comment type="cofactor">
    <cofactor evidence="1">
        <name>heme b</name>
        <dbReference type="ChEBI" id="CHEBI:60344"/>
    </cofactor>
</comment>
<dbReference type="Pfam" id="PF01292">
    <property type="entry name" value="Ni_hydr_CYTB"/>
    <property type="match status" value="1"/>
</dbReference>
<evidence type="ECO:0000256" key="10">
    <source>
        <dbReference type="ARBA" id="ARBA00023004"/>
    </source>
</evidence>
<keyword evidence="7" id="KW-0479">Metal-binding</keyword>
<dbReference type="InterPro" id="IPR016174">
    <property type="entry name" value="Di-haem_cyt_TM"/>
</dbReference>
<keyword evidence="4" id="KW-1003">Cell membrane</keyword>
<evidence type="ECO:0000256" key="5">
    <source>
        <dbReference type="ARBA" id="ARBA00022617"/>
    </source>
</evidence>
<protein>
    <submittedName>
        <fullName evidence="15">Cytochrome b</fullName>
    </submittedName>
</protein>
<keyword evidence="8" id="KW-0249">Electron transport</keyword>
<dbReference type="InterPro" id="IPR052168">
    <property type="entry name" value="Cytochrome_b561_oxidase"/>
</dbReference>
<dbReference type="RefSeq" id="WP_376833945.1">
    <property type="nucleotide sequence ID" value="NZ_JBHLSW010000003.1"/>
</dbReference>
<keyword evidence="3" id="KW-0813">Transport</keyword>
<keyword evidence="11 13" id="KW-0472">Membrane</keyword>
<evidence type="ECO:0000259" key="14">
    <source>
        <dbReference type="Pfam" id="PF01292"/>
    </source>
</evidence>
<name>A0ABV6QZD5_9CAUL</name>
<keyword evidence="9 13" id="KW-1133">Transmembrane helix</keyword>
<organism evidence="15 16">
    <name type="scientific">Brevundimonas balnearis</name>
    <dbReference type="NCBI Taxonomy" id="1572858"/>
    <lineage>
        <taxon>Bacteria</taxon>
        <taxon>Pseudomonadati</taxon>
        <taxon>Pseudomonadota</taxon>
        <taxon>Alphaproteobacteria</taxon>
        <taxon>Caulobacterales</taxon>
        <taxon>Caulobacteraceae</taxon>
        <taxon>Brevundimonas</taxon>
    </lineage>
</organism>
<dbReference type="SUPFAM" id="SSF81342">
    <property type="entry name" value="Transmembrane di-heme cytochromes"/>
    <property type="match status" value="1"/>
</dbReference>